<dbReference type="Pfam" id="PF00474">
    <property type="entry name" value="SSF"/>
    <property type="match status" value="1"/>
</dbReference>
<keyword evidence="7 9" id="KW-0472">Membrane</keyword>
<feature type="transmembrane region" description="Helical" evidence="9">
    <location>
        <begin position="153"/>
        <end position="174"/>
    </location>
</feature>
<keyword evidence="4" id="KW-1003">Cell membrane</keyword>
<feature type="transmembrane region" description="Helical" evidence="9">
    <location>
        <begin position="355"/>
        <end position="374"/>
    </location>
</feature>
<evidence type="ECO:0000256" key="2">
    <source>
        <dbReference type="ARBA" id="ARBA00006434"/>
    </source>
</evidence>
<feature type="transmembrane region" description="Helical" evidence="9">
    <location>
        <begin position="256"/>
        <end position="283"/>
    </location>
</feature>
<accession>A0A9D2PJD4</accession>
<feature type="transmembrane region" description="Helical" evidence="9">
    <location>
        <begin position="380"/>
        <end position="401"/>
    </location>
</feature>
<reference evidence="10" key="2">
    <citation type="submission" date="2021-04" db="EMBL/GenBank/DDBJ databases">
        <authorList>
            <person name="Gilroy R."/>
        </authorList>
    </citation>
    <scope>NUCLEOTIDE SEQUENCE</scope>
    <source>
        <strain evidence="10">ChiBcec2-3848</strain>
    </source>
</reference>
<dbReference type="InterPro" id="IPR050277">
    <property type="entry name" value="Sodium:Solute_Symporter"/>
</dbReference>
<evidence type="ECO:0000313" key="11">
    <source>
        <dbReference type="Proteomes" id="UP000823886"/>
    </source>
</evidence>
<comment type="similarity">
    <text evidence="2 8">Belongs to the sodium:solute symporter (SSF) (TC 2.A.21) family.</text>
</comment>
<dbReference type="PROSITE" id="PS50283">
    <property type="entry name" value="NA_SOLUT_SYMP_3"/>
    <property type="match status" value="1"/>
</dbReference>
<feature type="transmembrane region" description="Helical" evidence="9">
    <location>
        <begin position="303"/>
        <end position="321"/>
    </location>
</feature>
<dbReference type="PANTHER" id="PTHR48086:SF7">
    <property type="entry name" value="SODIUM-SOLUTE SYMPORTER-RELATED"/>
    <property type="match status" value="1"/>
</dbReference>
<protein>
    <submittedName>
        <fullName evidence="10">Sodium:solute symporter family protein</fullName>
    </submittedName>
</protein>
<gene>
    <name evidence="10" type="ORF">H9753_00620</name>
</gene>
<feature type="transmembrane region" description="Helical" evidence="9">
    <location>
        <begin position="74"/>
        <end position="92"/>
    </location>
</feature>
<dbReference type="GO" id="GO:0046942">
    <property type="term" value="P:carboxylic acid transport"/>
    <property type="evidence" value="ECO:0007669"/>
    <property type="project" value="UniProtKB-ARBA"/>
</dbReference>
<organism evidence="10 11">
    <name type="scientific">Candidatus Blautia merdavium</name>
    <dbReference type="NCBI Taxonomy" id="2838494"/>
    <lineage>
        <taxon>Bacteria</taxon>
        <taxon>Bacillati</taxon>
        <taxon>Bacillota</taxon>
        <taxon>Clostridia</taxon>
        <taxon>Lachnospirales</taxon>
        <taxon>Lachnospiraceae</taxon>
        <taxon>Blautia</taxon>
    </lineage>
</organism>
<dbReference type="PANTHER" id="PTHR48086">
    <property type="entry name" value="SODIUM/PROLINE SYMPORTER-RELATED"/>
    <property type="match status" value="1"/>
</dbReference>
<proteinExistence type="inferred from homology"/>
<dbReference type="AlphaFoldDB" id="A0A9D2PJD4"/>
<evidence type="ECO:0000256" key="1">
    <source>
        <dbReference type="ARBA" id="ARBA00004141"/>
    </source>
</evidence>
<dbReference type="EMBL" id="DWVZ01000009">
    <property type="protein sequence ID" value="HJC62107.1"/>
    <property type="molecule type" value="Genomic_DNA"/>
</dbReference>
<keyword evidence="3" id="KW-0813">Transport</keyword>
<evidence type="ECO:0000313" key="10">
    <source>
        <dbReference type="EMBL" id="HJC62107.1"/>
    </source>
</evidence>
<dbReference type="PROSITE" id="PS00456">
    <property type="entry name" value="NA_SOLUT_SYMP_1"/>
    <property type="match status" value="1"/>
</dbReference>
<evidence type="ECO:0000256" key="6">
    <source>
        <dbReference type="ARBA" id="ARBA00022989"/>
    </source>
</evidence>
<dbReference type="Gene3D" id="1.20.1730.10">
    <property type="entry name" value="Sodium/glucose cotransporter"/>
    <property type="match status" value="1"/>
</dbReference>
<feature type="transmembrane region" description="Helical" evidence="9">
    <location>
        <begin position="113"/>
        <end position="133"/>
    </location>
</feature>
<evidence type="ECO:0000256" key="4">
    <source>
        <dbReference type="ARBA" id="ARBA00022475"/>
    </source>
</evidence>
<feature type="transmembrane region" description="Helical" evidence="9">
    <location>
        <begin position="434"/>
        <end position="458"/>
    </location>
</feature>
<feature type="transmembrane region" description="Helical" evidence="9">
    <location>
        <begin position="6"/>
        <end position="24"/>
    </location>
</feature>
<dbReference type="GO" id="GO:0022857">
    <property type="term" value="F:transmembrane transporter activity"/>
    <property type="evidence" value="ECO:0007669"/>
    <property type="project" value="InterPro"/>
</dbReference>
<dbReference type="GO" id="GO:0005886">
    <property type="term" value="C:plasma membrane"/>
    <property type="evidence" value="ECO:0007669"/>
    <property type="project" value="TreeGrafter"/>
</dbReference>
<feature type="transmembrane region" description="Helical" evidence="9">
    <location>
        <begin position="408"/>
        <end position="428"/>
    </location>
</feature>
<evidence type="ECO:0000256" key="5">
    <source>
        <dbReference type="ARBA" id="ARBA00022692"/>
    </source>
</evidence>
<comment type="caution">
    <text evidence="10">The sequence shown here is derived from an EMBL/GenBank/DDBJ whole genome shotgun (WGS) entry which is preliminary data.</text>
</comment>
<dbReference type="Proteomes" id="UP000823886">
    <property type="component" value="Unassembled WGS sequence"/>
</dbReference>
<feature type="transmembrane region" description="Helical" evidence="9">
    <location>
        <begin position="219"/>
        <end position="236"/>
    </location>
</feature>
<dbReference type="InterPro" id="IPR018212">
    <property type="entry name" value="Na/solute_symporter_CS"/>
</dbReference>
<dbReference type="NCBIfam" id="TIGR00813">
    <property type="entry name" value="sss"/>
    <property type="match status" value="1"/>
</dbReference>
<comment type="subcellular location">
    <subcellularLocation>
        <location evidence="1">Membrane</location>
        <topology evidence="1">Multi-pass membrane protein</topology>
    </subcellularLocation>
</comment>
<dbReference type="CDD" id="cd10322">
    <property type="entry name" value="SLC5sbd"/>
    <property type="match status" value="1"/>
</dbReference>
<dbReference type="InterPro" id="IPR038377">
    <property type="entry name" value="Na/Glc_symporter_sf"/>
</dbReference>
<evidence type="ECO:0000256" key="8">
    <source>
        <dbReference type="RuleBase" id="RU362091"/>
    </source>
</evidence>
<evidence type="ECO:0000256" key="9">
    <source>
        <dbReference type="SAM" id="Phobius"/>
    </source>
</evidence>
<keyword evidence="6 9" id="KW-1133">Transmembrane helix</keyword>
<sequence length="477" mass="50298">MGILDILGIAAVFAIVLYIGWSATKKTQSADDFLMANRSLGKIQAGFSMAATDMGGNAVVGAVAYAYAVGIGGAWYNWGAVIPMFLLGVVLAKKLRTLPISSIPELLGKRYHTSARLISVIAQLLAIGATLGIQFTISASVISTISGINYELALIASVVVVVLYTVGGGLLAVVNTDVFQFIVIVLSVVLVIPFALHAAGGYTELMGQIPEGYMDLGSQGFLAPLSLGLLYMFDYATNQHILQRIFAAKDSSTAKFAYKFSGVTYLVFGLLVAFIGVLAYGIFPDLDNADMAYAALIKDVLPGGIAGIALGGIFAATMSTADSKIMASSQLFVNDIIEPYVLKGKKLEDQQVLKISRIVTIAICVFGIGISLISDSIVQLMYVGGLFYGTAVFVPMIFALFWKRGTAAGALCAILASIGVGLFSEYYLSSHAQGILAMPSNLMAALTGLIVFVAVSLLTPPPAKEKLEVLKENARES</sequence>
<keyword evidence="5 9" id="KW-0812">Transmembrane</keyword>
<evidence type="ECO:0000256" key="3">
    <source>
        <dbReference type="ARBA" id="ARBA00022448"/>
    </source>
</evidence>
<name>A0A9D2PJD4_9FIRM</name>
<dbReference type="InterPro" id="IPR001734">
    <property type="entry name" value="Na/solute_symporter"/>
</dbReference>
<evidence type="ECO:0000256" key="7">
    <source>
        <dbReference type="ARBA" id="ARBA00023136"/>
    </source>
</evidence>
<reference evidence="10" key="1">
    <citation type="journal article" date="2021" name="PeerJ">
        <title>Extensive microbial diversity within the chicken gut microbiome revealed by metagenomics and culture.</title>
        <authorList>
            <person name="Gilroy R."/>
            <person name="Ravi A."/>
            <person name="Getino M."/>
            <person name="Pursley I."/>
            <person name="Horton D.L."/>
            <person name="Alikhan N.F."/>
            <person name="Baker D."/>
            <person name="Gharbi K."/>
            <person name="Hall N."/>
            <person name="Watson M."/>
            <person name="Adriaenssens E.M."/>
            <person name="Foster-Nyarko E."/>
            <person name="Jarju S."/>
            <person name="Secka A."/>
            <person name="Antonio M."/>
            <person name="Oren A."/>
            <person name="Chaudhuri R.R."/>
            <person name="La Ragione R."/>
            <person name="Hildebrand F."/>
            <person name="Pallen M.J."/>
        </authorList>
    </citation>
    <scope>NUCLEOTIDE SEQUENCE</scope>
    <source>
        <strain evidence="10">ChiBcec2-3848</strain>
    </source>
</reference>
<feature type="transmembrane region" description="Helical" evidence="9">
    <location>
        <begin position="181"/>
        <end position="199"/>
    </location>
</feature>